<name>A0ABX6QPE8_9HYPH</name>
<proteinExistence type="predicted"/>
<sequence length="135" mass="14115">MNQHSERSVLSLPSISFLMLVVALAASGCQSTGTSDGNAIVSALEVNVDEPETVVDAPSAQVRGRDGYPTFAGPLNAASVQMSNEEAAALQAELTALSTARASGSLTEAQYQQRLAALRKLAEQHGQETLSQIEN</sequence>
<keyword evidence="1" id="KW-0175">Coiled coil</keyword>
<protein>
    <submittedName>
        <fullName evidence="3">SHOCT domain-containing protein</fullName>
    </submittedName>
</protein>
<dbReference type="Proteomes" id="UP000308530">
    <property type="component" value="Chromosome"/>
</dbReference>
<keyword evidence="4" id="KW-1185">Reference proteome</keyword>
<evidence type="ECO:0000256" key="2">
    <source>
        <dbReference type="SAM" id="SignalP"/>
    </source>
</evidence>
<evidence type="ECO:0000313" key="3">
    <source>
        <dbReference type="EMBL" id="QLF70317.1"/>
    </source>
</evidence>
<accession>A0ABX6QPE8</accession>
<feature type="coiled-coil region" evidence="1">
    <location>
        <begin position="80"/>
        <end position="128"/>
    </location>
</feature>
<dbReference type="PROSITE" id="PS51257">
    <property type="entry name" value="PROKAR_LIPOPROTEIN"/>
    <property type="match status" value="1"/>
</dbReference>
<feature type="chain" id="PRO_5047427195" evidence="2">
    <location>
        <begin position="26"/>
        <end position="135"/>
    </location>
</feature>
<keyword evidence="2" id="KW-0732">Signal</keyword>
<evidence type="ECO:0000256" key="1">
    <source>
        <dbReference type="SAM" id="Coils"/>
    </source>
</evidence>
<feature type="signal peptide" evidence="2">
    <location>
        <begin position="1"/>
        <end position="25"/>
    </location>
</feature>
<gene>
    <name evidence="3" type="ORF">FE840_012640</name>
</gene>
<reference evidence="3 4" key="1">
    <citation type="submission" date="2020-06" db="EMBL/GenBank/DDBJ databases">
        <title>Genome sequence of Rhizobium sp strain ADMK78.</title>
        <authorList>
            <person name="Rahi P."/>
        </authorList>
    </citation>
    <scope>NUCLEOTIDE SEQUENCE [LARGE SCALE GENOMIC DNA]</scope>
    <source>
        <strain evidence="3 4">ADMK78</strain>
    </source>
</reference>
<dbReference type="RefSeq" id="WP_138288924.1">
    <property type="nucleotide sequence ID" value="NZ_CP058350.1"/>
</dbReference>
<organism evidence="3 4">
    <name type="scientific">Peteryoungia desertarenae</name>
    <dbReference type="NCBI Taxonomy" id="1813451"/>
    <lineage>
        <taxon>Bacteria</taxon>
        <taxon>Pseudomonadati</taxon>
        <taxon>Pseudomonadota</taxon>
        <taxon>Alphaproteobacteria</taxon>
        <taxon>Hyphomicrobiales</taxon>
        <taxon>Rhizobiaceae</taxon>
        <taxon>Peteryoungia</taxon>
    </lineage>
</organism>
<evidence type="ECO:0000313" key="4">
    <source>
        <dbReference type="Proteomes" id="UP000308530"/>
    </source>
</evidence>
<dbReference type="EMBL" id="CP058350">
    <property type="protein sequence ID" value="QLF70317.1"/>
    <property type="molecule type" value="Genomic_DNA"/>
</dbReference>